<keyword evidence="2 4" id="KW-0575">Peroxidase</keyword>
<organism evidence="6 7">
    <name type="scientific">Tepidiforma flava</name>
    <dbReference type="NCBI Taxonomy" id="3004094"/>
    <lineage>
        <taxon>Bacteria</taxon>
        <taxon>Bacillati</taxon>
        <taxon>Chloroflexota</taxon>
        <taxon>Tepidiformia</taxon>
        <taxon>Tepidiformales</taxon>
        <taxon>Tepidiformaceae</taxon>
        <taxon>Tepidiforma</taxon>
    </lineage>
</organism>
<dbReference type="PROSITE" id="PS00460">
    <property type="entry name" value="GLUTATHIONE_PEROXID_1"/>
    <property type="match status" value="1"/>
</dbReference>
<protein>
    <recommendedName>
        <fullName evidence="4">Glutathione peroxidase</fullName>
    </recommendedName>
</protein>
<evidence type="ECO:0000256" key="2">
    <source>
        <dbReference type="ARBA" id="ARBA00022559"/>
    </source>
</evidence>
<gene>
    <name evidence="6" type="ORF">O0235_11155</name>
</gene>
<dbReference type="InterPro" id="IPR013766">
    <property type="entry name" value="Thioredoxin_domain"/>
</dbReference>
<sequence>MVLQFTMPRIDGTEEPLERYRGNVLLLVNVASKCGLTPQYAALQSLYEKYRGRGFEILGFPANDFMGQEPGTNEEIAAFCDLNYGVTFPLFAKISVKGEGMHPLYRVLTSLPEPIGGDVLWNFQKYLVDRDGNVVAKFDPRTPPDAPEVIEAIEQLL</sequence>
<dbReference type="InterPro" id="IPR036249">
    <property type="entry name" value="Thioredoxin-like_sf"/>
</dbReference>
<dbReference type="Proteomes" id="UP001212803">
    <property type="component" value="Chromosome"/>
</dbReference>
<evidence type="ECO:0000259" key="5">
    <source>
        <dbReference type="PROSITE" id="PS51352"/>
    </source>
</evidence>
<keyword evidence="7" id="KW-1185">Reference proteome</keyword>
<dbReference type="PIRSF" id="PIRSF000303">
    <property type="entry name" value="Glutathion_perox"/>
    <property type="match status" value="1"/>
</dbReference>
<dbReference type="Gene3D" id="3.40.30.10">
    <property type="entry name" value="Glutaredoxin"/>
    <property type="match status" value="1"/>
</dbReference>
<dbReference type="PANTHER" id="PTHR11592:SF78">
    <property type="entry name" value="GLUTATHIONE PEROXIDASE"/>
    <property type="match status" value="1"/>
</dbReference>
<dbReference type="Pfam" id="PF00255">
    <property type="entry name" value="GSHPx"/>
    <property type="match status" value="1"/>
</dbReference>
<comment type="similarity">
    <text evidence="1 4">Belongs to the glutathione peroxidase family.</text>
</comment>
<dbReference type="EMBL" id="CP115149">
    <property type="protein sequence ID" value="WBL35336.1"/>
    <property type="molecule type" value="Genomic_DNA"/>
</dbReference>
<dbReference type="InterPro" id="IPR000889">
    <property type="entry name" value="Glutathione_peroxidase"/>
</dbReference>
<keyword evidence="3 4" id="KW-0560">Oxidoreductase</keyword>
<dbReference type="PRINTS" id="PR01011">
    <property type="entry name" value="GLUTPROXDASE"/>
</dbReference>
<feature type="domain" description="Thioredoxin" evidence="5">
    <location>
        <begin position="1"/>
        <end position="157"/>
    </location>
</feature>
<evidence type="ECO:0000256" key="3">
    <source>
        <dbReference type="ARBA" id="ARBA00023002"/>
    </source>
</evidence>
<dbReference type="SUPFAM" id="SSF52833">
    <property type="entry name" value="Thioredoxin-like"/>
    <property type="match status" value="1"/>
</dbReference>
<name>A0ABY7M6C0_9CHLR</name>
<accession>A0ABY7M6C0</accession>
<dbReference type="PROSITE" id="PS51355">
    <property type="entry name" value="GLUTATHIONE_PEROXID_3"/>
    <property type="match status" value="1"/>
</dbReference>
<evidence type="ECO:0000313" key="6">
    <source>
        <dbReference type="EMBL" id="WBL35336.1"/>
    </source>
</evidence>
<dbReference type="GO" id="GO:0004601">
    <property type="term" value="F:peroxidase activity"/>
    <property type="evidence" value="ECO:0007669"/>
    <property type="project" value="UniProtKB-KW"/>
</dbReference>
<dbReference type="InterPro" id="IPR029759">
    <property type="entry name" value="GPX_AS"/>
</dbReference>
<reference evidence="6 7" key="1">
    <citation type="journal article" date="2023" name="ISME J.">
        <title>Thermophilic Dehalococcoidia with unusual traits shed light on an unexpected past.</title>
        <authorList>
            <person name="Palmer M."/>
            <person name="Covington J.K."/>
            <person name="Zhou E.M."/>
            <person name="Thomas S.C."/>
            <person name="Habib N."/>
            <person name="Seymour C.O."/>
            <person name="Lai D."/>
            <person name="Johnston J."/>
            <person name="Hashimi A."/>
            <person name="Jiao J.Y."/>
            <person name="Muok A.R."/>
            <person name="Liu L."/>
            <person name="Xian W.D."/>
            <person name="Zhi X.Y."/>
            <person name="Li M.M."/>
            <person name="Silva L.P."/>
            <person name="Bowen B.P."/>
            <person name="Louie K."/>
            <person name="Briegel A."/>
            <person name="Pett-Ridge J."/>
            <person name="Weber P.K."/>
            <person name="Tocheva E.I."/>
            <person name="Woyke T."/>
            <person name="Northen T.R."/>
            <person name="Mayali X."/>
            <person name="Li W.J."/>
            <person name="Hedlund B.P."/>
        </authorList>
    </citation>
    <scope>NUCLEOTIDE SEQUENCE [LARGE SCALE GENOMIC DNA]</scope>
    <source>
        <strain evidence="6 7">YIM 72310</strain>
    </source>
</reference>
<proteinExistence type="inferred from homology"/>
<evidence type="ECO:0000256" key="4">
    <source>
        <dbReference type="RuleBase" id="RU000499"/>
    </source>
</evidence>
<dbReference type="PANTHER" id="PTHR11592">
    <property type="entry name" value="GLUTATHIONE PEROXIDASE"/>
    <property type="match status" value="1"/>
</dbReference>
<evidence type="ECO:0000313" key="7">
    <source>
        <dbReference type="Proteomes" id="UP001212803"/>
    </source>
</evidence>
<evidence type="ECO:0000256" key="1">
    <source>
        <dbReference type="ARBA" id="ARBA00006926"/>
    </source>
</evidence>
<dbReference type="PROSITE" id="PS51352">
    <property type="entry name" value="THIOREDOXIN_2"/>
    <property type="match status" value="1"/>
</dbReference>
<dbReference type="CDD" id="cd00340">
    <property type="entry name" value="GSH_Peroxidase"/>
    <property type="match status" value="1"/>
</dbReference>